<keyword evidence="3" id="KW-1185">Reference proteome</keyword>
<name>A0ABS9E6Y2_9HYPH</name>
<dbReference type="InterPro" id="IPR010980">
    <property type="entry name" value="Cyt_c/b562"/>
</dbReference>
<sequence>MNKIELTIGAVFSLAITGAALAHGGATGIVKERMDGMMAMGKAVKSLSSMMRGDVDYDEAAVKSHAQTIEAHGGEALVSLFPEGSDGAPSEAKPEIWSEPAEFEALATQLKTYAVALQAAAPNGLMMQEQDQTDMMGGSGMMSGSSMMESSDMMGNDNGMMSGSGMMGNRPMMAPEQLAEMPADGVFNMLAQTCASCHAKYRAEQK</sequence>
<comment type="caution">
    <text evidence="2">The sequence shown here is derived from an EMBL/GenBank/DDBJ whole genome shotgun (WGS) entry which is preliminary data.</text>
</comment>
<reference evidence="2 3" key="1">
    <citation type="submission" date="2022-01" db="EMBL/GenBank/DDBJ databases">
        <title>Maritalea mediterranea sp. nov., isolated from marine plastic residues from the Malva-rosa beach (Valencia, Spain).</title>
        <authorList>
            <person name="Vidal-Verdu A."/>
            <person name="Molina-Menor E."/>
            <person name="Pascual J."/>
            <person name="Pereto J."/>
            <person name="Porcar M."/>
        </authorList>
    </citation>
    <scope>NUCLEOTIDE SEQUENCE [LARGE SCALE GENOMIC DNA]</scope>
    <source>
        <strain evidence="2 3">P4.10X</strain>
    </source>
</reference>
<dbReference type="SUPFAM" id="SSF47175">
    <property type="entry name" value="Cytochromes"/>
    <property type="match status" value="1"/>
</dbReference>
<dbReference type="Pfam" id="PF01322">
    <property type="entry name" value="Cytochrom_C_2"/>
    <property type="match status" value="1"/>
</dbReference>
<accession>A0ABS9E6Y2</accession>
<evidence type="ECO:0000313" key="3">
    <source>
        <dbReference type="Proteomes" id="UP001201217"/>
    </source>
</evidence>
<evidence type="ECO:0000313" key="2">
    <source>
        <dbReference type="EMBL" id="MCF4098635.1"/>
    </source>
</evidence>
<evidence type="ECO:0000256" key="1">
    <source>
        <dbReference type="SAM" id="SignalP"/>
    </source>
</evidence>
<organism evidence="2 3">
    <name type="scientific">Maritalea mediterranea</name>
    <dbReference type="NCBI Taxonomy" id="2909667"/>
    <lineage>
        <taxon>Bacteria</taxon>
        <taxon>Pseudomonadati</taxon>
        <taxon>Pseudomonadota</taxon>
        <taxon>Alphaproteobacteria</taxon>
        <taxon>Hyphomicrobiales</taxon>
        <taxon>Devosiaceae</taxon>
        <taxon>Maritalea</taxon>
    </lineage>
</organism>
<protein>
    <submittedName>
        <fullName evidence="2">Cytochrome c</fullName>
    </submittedName>
</protein>
<dbReference type="InterPro" id="IPR002321">
    <property type="entry name" value="Cyt_c_II"/>
</dbReference>
<dbReference type="EMBL" id="JAKGTI010000002">
    <property type="protein sequence ID" value="MCF4098635.1"/>
    <property type="molecule type" value="Genomic_DNA"/>
</dbReference>
<keyword evidence="1" id="KW-0732">Signal</keyword>
<dbReference type="Gene3D" id="1.20.120.10">
    <property type="entry name" value="Cytochrome c/b562"/>
    <property type="match status" value="1"/>
</dbReference>
<dbReference type="PROSITE" id="PS51009">
    <property type="entry name" value="CYTCII"/>
    <property type="match status" value="1"/>
</dbReference>
<feature type="chain" id="PRO_5046623614" evidence="1">
    <location>
        <begin position="23"/>
        <end position="206"/>
    </location>
</feature>
<feature type="signal peptide" evidence="1">
    <location>
        <begin position="1"/>
        <end position="22"/>
    </location>
</feature>
<dbReference type="Proteomes" id="UP001201217">
    <property type="component" value="Unassembled WGS sequence"/>
</dbReference>
<proteinExistence type="predicted"/>
<gene>
    <name evidence="2" type="ORF">L1I42_09060</name>
</gene>
<dbReference type="RefSeq" id="WP_236114220.1">
    <property type="nucleotide sequence ID" value="NZ_JAKGTI010000002.1"/>
</dbReference>